<organism evidence="2 3">
    <name type="scientific">Macrosiphum euphorbiae</name>
    <name type="common">potato aphid</name>
    <dbReference type="NCBI Taxonomy" id="13131"/>
    <lineage>
        <taxon>Eukaryota</taxon>
        <taxon>Metazoa</taxon>
        <taxon>Ecdysozoa</taxon>
        <taxon>Arthropoda</taxon>
        <taxon>Hexapoda</taxon>
        <taxon>Insecta</taxon>
        <taxon>Pterygota</taxon>
        <taxon>Neoptera</taxon>
        <taxon>Paraneoptera</taxon>
        <taxon>Hemiptera</taxon>
        <taxon>Sternorrhyncha</taxon>
        <taxon>Aphidomorpha</taxon>
        <taxon>Aphidoidea</taxon>
        <taxon>Aphididae</taxon>
        <taxon>Macrosiphini</taxon>
        <taxon>Macrosiphum</taxon>
    </lineage>
</organism>
<feature type="compositionally biased region" description="Basic residues" evidence="1">
    <location>
        <begin position="107"/>
        <end position="124"/>
    </location>
</feature>
<keyword evidence="3" id="KW-1185">Reference proteome</keyword>
<gene>
    <name evidence="2" type="ORF">MEUPH1_LOCUS25388</name>
</gene>
<comment type="caution">
    <text evidence="2">The sequence shown here is derived from an EMBL/GenBank/DDBJ whole genome shotgun (WGS) entry which is preliminary data.</text>
</comment>
<name>A0AAV0XUP2_9HEMI</name>
<evidence type="ECO:0000313" key="2">
    <source>
        <dbReference type="EMBL" id="CAI6371379.1"/>
    </source>
</evidence>
<sequence length="124" mass="14393">MQRSGGRPKRLAIGRIQTEHINFDERKHAKELAQFQRQVAARINKRKYNDDIGQYGVEVFQKAEHLLQRTNLIEATITSLSAVSERISDLPTPAQHDSITETTPRLTRAKRRTAAKRAWYKRKK</sequence>
<dbReference type="EMBL" id="CARXXK010000930">
    <property type="protein sequence ID" value="CAI6371379.1"/>
    <property type="molecule type" value="Genomic_DNA"/>
</dbReference>
<protein>
    <submittedName>
        <fullName evidence="2">Uncharacterized protein</fullName>
    </submittedName>
</protein>
<reference evidence="2 3" key="1">
    <citation type="submission" date="2023-01" db="EMBL/GenBank/DDBJ databases">
        <authorList>
            <person name="Whitehead M."/>
        </authorList>
    </citation>
    <scope>NUCLEOTIDE SEQUENCE [LARGE SCALE GENOMIC DNA]</scope>
</reference>
<dbReference type="AlphaFoldDB" id="A0AAV0XUP2"/>
<evidence type="ECO:0000256" key="1">
    <source>
        <dbReference type="SAM" id="MobiDB-lite"/>
    </source>
</evidence>
<feature type="region of interest" description="Disordered" evidence="1">
    <location>
        <begin position="88"/>
        <end position="124"/>
    </location>
</feature>
<accession>A0AAV0XUP2</accession>
<proteinExistence type="predicted"/>
<evidence type="ECO:0000313" key="3">
    <source>
        <dbReference type="Proteomes" id="UP001160148"/>
    </source>
</evidence>
<dbReference type="Proteomes" id="UP001160148">
    <property type="component" value="Unassembled WGS sequence"/>
</dbReference>